<dbReference type="InterPro" id="IPR011009">
    <property type="entry name" value="Kinase-like_dom_sf"/>
</dbReference>
<evidence type="ECO:0000256" key="10">
    <source>
        <dbReference type="ARBA" id="ARBA00023212"/>
    </source>
</evidence>
<evidence type="ECO:0000256" key="12">
    <source>
        <dbReference type="SAM" id="MobiDB-lite"/>
    </source>
</evidence>
<evidence type="ECO:0000256" key="2">
    <source>
        <dbReference type="ARBA" id="ARBA00004647"/>
    </source>
</evidence>
<dbReference type="PROSITE" id="PS00108">
    <property type="entry name" value="PROTEIN_KINASE_ST"/>
    <property type="match status" value="1"/>
</dbReference>
<keyword evidence="6 14" id="KW-0808">Transferase</keyword>
<keyword evidence="10" id="KW-0963">Cytoplasm</keyword>
<dbReference type="PROSITE" id="PS50011">
    <property type="entry name" value="PROTEIN_KINASE_DOM"/>
    <property type="match status" value="1"/>
</dbReference>
<evidence type="ECO:0000259" key="13">
    <source>
        <dbReference type="PROSITE" id="PS50011"/>
    </source>
</evidence>
<name>A0A5B9MNA0_9BACT</name>
<gene>
    <name evidence="14" type="primary">prkC_38</name>
    <name evidence="14" type="ORF">Mal15_69900</name>
</gene>
<dbReference type="PROSITE" id="PS00107">
    <property type="entry name" value="PROTEIN_KINASE_ATP"/>
    <property type="match status" value="1"/>
</dbReference>
<dbReference type="Gene3D" id="1.10.510.10">
    <property type="entry name" value="Transferase(Phosphotransferase) domain 1"/>
    <property type="match status" value="1"/>
</dbReference>
<keyword evidence="5" id="KW-0723">Serine/threonine-protein kinase</keyword>
<dbReference type="PANTHER" id="PTHR43289:SF34">
    <property type="entry name" value="SERINE_THREONINE-PROTEIN KINASE YBDM-RELATED"/>
    <property type="match status" value="1"/>
</dbReference>
<dbReference type="AlphaFoldDB" id="A0A5B9MNA0"/>
<feature type="compositionally biased region" description="Polar residues" evidence="12">
    <location>
        <begin position="179"/>
        <end position="190"/>
    </location>
</feature>
<sequence>MSMDSKSGRHDQQLPLTEDLSGTRGADTDGDFSFHRNGREPKRLGQYELLERIGRGGMGIVFRARDVKLGKTVAVKVLPLNSAVISTSALARFQIEAKAAAQLEHPNVVTVYASDVDDGIYYYAMQYIQGQNLAKRISKFREACSADPALIGGSRRSTAKIRNQSTERGSGRVGGLSHSDPSGTNRSDRSSVTTFARWGIQIADALQHAHELGIVHRDIKPSNLLIDDHENLYVADFGLAQVQGESELTRPGDVIGTWRYMSPEQACAKRVVVDHRSDLFSLGATLYELFTLRQAFDGKTRTEILRQIAFEDPVFPQKINADLPEELSIVVMKCLAKNPDERYQTAGELADDLRAYLNDEPIRARKPTLVQRSRRWARKHRALVNSLAAASAITIIASIGSLSYAVQAEIDARHHVEAKNTELATALKESEGRRLIALSSLEFTPRPRPVHGTGGGRVATSLGRRGPNRDVGRVPGEPPAVLLAK</sequence>
<keyword evidence="15" id="KW-1185">Reference proteome</keyword>
<dbReference type="KEGG" id="smam:Mal15_69900"/>
<keyword evidence="10" id="KW-0206">Cytoskeleton</keyword>
<dbReference type="FunFam" id="1.10.510.10:FF:000021">
    <property type="entry name" value="Serine/threonine protein kinase"/>
    <property type="match status" value="1"/>
</dbReference>
<dbReference type="Pfam" id="PF07714">
    <property type="entry name" value="PK_Tyr_Ser-Thr"/>
    <property type="match status" value="1"/>
</dbReference>
<keyword evidence="7 11" id="KW-0547">Nucleotide-binding</keyword>
<feature type="domain" description="Protein kinase" evidence="13">
    <location>
        <begin position="47"/>
        <end position="357"/>
    </location>
</feature>
<dbReference type="CDD" id="cd14014">
    <property type="entry name" value="STKc_PknB_like"/>
    <property type="match status" value="1"/>
</dbReference>
<reference evidence="14 15" key="1">
    <citation type="submission" date="2019-02" db="EMBL/GenBank/DDBJ databases">
        <title>Planctomycetal bacteria perform biofilm scaping via a novel small molecule.</title>
        <authorList>
            <person name="Jeske O."/>
            <person name="Boedeker C."/>
            <person name="Wiegand S."/>
            <person name="Breitling P."/>
            <person name="Kallscheuer N."/>
            <person name="Jogler M."/>
            <person name="Rohde M."/>
            <person name="Petersen J."/>
            <person name="Medema M.H."/>
            <person name="Surup F."/>
            <person name="Jogler C."/>
        </authorList>
    </citation>
    <scope>NUCLEOTIDE SEQUENCE [LARGE SCALE GENOMIC DNA]</scope>
    <source>
        <strain evidence="14 15">Mal15</strain>
    </source>
</reference>
<evidence type="ECO:0000256" key="1">
    <source>
        <dbReference type="ARBA" id="ARBA00004300"/>
    </source>
</evidence>
<dbReference type="RefSeq" id="WP_147871746.1">
    <property type="nucleotide sequence ID" value="NZ_CP036264.1"/>
</dbReference>
<dbReference type="GO" id="GO:0005813">
    <property type="term" value="C:centrosome"/>
    <property type="evidence" value="ECO:0007669"/>
    <property type="project" value="UniProtKB-SubCell"/>
</dbReference>
<evidence type="ECO:0000313" key="15">
    <source>
        <dbReference type="Proteomes" id="UP000321353"/>
    </source>
</evidence>
<keyword evidence="9 11" id="KW-0067">ATP-binding</keyword>
<evidence type="ECO:0000256" key="11">
    <source>
        <dbReference type="PROSITE-ProRule" id="PRU10141"/>
    </source>
</evidence>
<evidence type="ECO:0000256" key="9">
    <source>
        <dbReference type="ARBA" id="ARBA00022840"/>
    </source>
</evidence>
<accession>A0A5B9MNA0</accession>
<dbReference type="GO" id="GO:0005524">
    <property type="term" value="F:ATP binding"/>
    <property type="evidence" value="ECO:0007669"/>
    <property type="project" value="UniProtKB-UniRule"/>
</dbReference>
<dbReference type="InterPro" id="IPR000719">
    <property type="entry name" value="Prot_kinase_dom"/>
</dbReference>
<keyword evidence="8 14" id="KW-0418">Kinase</keyword>
<organism evidence="14 15">
    <name type="scientific">Stieleria maiorica</name>
    <dbReference type="NCBI Taxonomy" id="2795974"/>
    <lineage>
        <taxon>Bacteria</taxon>
        <taxon>Pseudomonadati</taxon>
        <taxon>Planctomycetota</taxon>
        <taxon>Planctomycetia</taxon>
        <taxon>Pirellulales</taxon>
        <taxon>Pirellulaceae</taxon>
        <taxon>Stieleria</taxon>
    </lineage>
</organism>
<dbReference type="InterPro" id="IPR008271">
    <property type="entry name" value="Ser/Thr_kinase_AS"/>
</dbReference>
<evidence type="ECO:0000256" key="5">
    <source>
        <dbReference type="ARBA" id="ARBA00022527"/>
    </source>
</evidence>
<dbReference type="EMBL" id="CP036264">
    <property type="protein sequence ID" value="QEG02869.1"/>
    <property type="molecule type" value="Genomic_DNA"/>
</dbReference>
<feature type="compositionally biased region" description="Basic and acidic residues" evidence="12">
    <location>
        <begin position="1"/>
        <end position="12"/>
    </location>
</feature>
<comment type="similarity">
    <text evidence="3">Belongs to the protein kinase superfamily. NEK Ser/Thr protein kinase family. NIMA subfamily.</text>
</comment>
<evidence type="ECO:0000256" key="3">
    <source>
        <dbReference type="ARBA" id="ARBA00010886"/>
    </source>
</evidence>
<dbReference type="SUPFAM" id="SSF56112">
    <property type="entry name" value="Protein kinase-like (PK-like)"/>
    <property type="match status" value="1"/>
</dbReference>
<proteinExistence type="inferred from homology"/>
<dbReference type="GO" id="GO:0004674">
    <property type="term" value="F:protein serine/threonine kinase activity"/>
    <property type="evidence" value="ECO:0007669"/>
    <property type="project" value="UniProtKB-KW"/>
</dbReference>
<dbReference type="Gene3D" id="3.30.200.20">
    <property type="entry name" value="Phosphorylase Kinase, domain 1"/>
    <property type="match status" value="1"/>
</dbReference>
<protein>
    <recommendedName>
        <fullName evidence="4">non-specific serine/threonine protein kinase</fullName>
        <ecNumber evidence="4">2.7.11.1</ecNumber>
    </recommendedName>
</protein>
<evidence type="ECO:0000313" key="14">
    <source>
        <dbReference type="EMBL" id="QEG02869.1"/>
    </source>
</evidence>
<evidence type="ECO:0000256" key="6">
    <source>
        <dbReference type="ARBA" id="ARBA00022679"/>
    </source>
</evidence>
<feature type="region of interest" description="Disordered" evidence="12">
    <location>
        <begin position="155"/>
        <end position="190"/>
    </location>
</feature>
<comment type="subcellular location">
    <subcellularLocation>
        <location evidence="1">Cytoplasm</location>
        <location evidence="1">Cytoskeleton</location>
        <location evidence="1">Microtubule organizing center</location>
        <location evidence="1">Centrosome</location>
    </subcellularLocation>
    <subcellularLocation>
        <location evidence="2">Cytoplasm</location>
        <location evidence="2">Cytoskeleton</location>
        <location evidence="2">Spindle pole</location>
    </subcellularLocation>
</comment>
<dbReference type="GO" id="GO:0000922">
    <property type="term" value="C:spindle pole"/>
    <property type="evidence" value="ECO:0007669"/>
    <property type="project" value="UniProtKB-SubCell"/>
</dbReference>
<dbReference type="InterPro" id="IPR001245">
    <property type="entry name" value="Ser-Thr/Tyr_kinase_cat_dom"/>
</dbReference>
<dbReference type="EC" id="2.7.11.1" evidence="4"/>
<dbReference type="PANTHER" id="PTHR43289">
    <property type="entry name" value="MITOGEN-ACTIVATED PROTEIN KINASE KINASE KINASE 20-RELATED"/>
    <property type="match status" value="1"/>
</dbReference>
<evidence type="ECO:0000256" key="8">
    <source>
        <dbReference type="ARBA" id="ARBA00022777"/>
    </source>
</evidence>
<evidence type="ECO:0000256" key="7">
    <source>
        <dbReference type="ARBA" id="ARBA00022741"/>
    </source>
</evidence>
<dbReference type="Proteomes" id="UP000321353">
    <property type="component" value="Chromosome"/>
</dbReference>
<dbReference type="SMART" id="SM00220">
    <property type="entry name" value="S_TKc"/>
    <property type="match status" value="1"/>
</dbReference>
<feature type="region of interest" description="Disordered" evidence="12">
    <location>
        <begin position="446"/>
        <end position="478"/>
    </location>
</feature>
<feature type="binding site" evidence="11">
    <location>
        <position position="76"/>
    </location>
    <ligand>
        <name>ATP</name>
        <dbReference type="ChEBI" id="CHEBI:30616"/>
    </ligand>
</feature>
<dbReference type="InterPro" id="IPR017441">
    <property type="entry name" value="Protein_kinase_ATP_BS"/>
</dbReference>
<feature type="region of interest" description="Disordered" evidence="12">
    <location>
        <begin position="1"/>
        <end position="39"/>
    </location>
</feature>
<evidence type="ECO:0000256" key="4">
    <source>
        <dbReference type="ARBA" id="ARBA00012513"/>
    </source>
</evidence>